<accession>A0A1Y2HJI5</accession>
<feature type="compositionally biased region" description="Basic residues" evidence="6">
    <location>
        <begin position="1"/>
        <end position="19"/>
    </location>
</feature>
<dbReference type="EMBL" id="MCFL01000031">
    <property type="protein sequence ID" value="ORZ34134.1"/>
    <property type="molecule type" value="Genomic_DNA"/>
</dbReference>
<name>A0A1Y2HJI5_9FUNG</name>
<organism evidence="7 8">
    <name type="scientific">Catenaria anguillulae PL171</name>
    <dbReference type="NCBI Taxonomy" id="765915"/>
    <lineage>
        <taxon>Eukaryota</taxon>
        <taxon>Fungi</taxon>
        <taxon>Fungi incertae sedis</taxon>
        <taxon>Blastocladiomycota</taxon>
        <taxon>Blastocladiomycetes</taxon>
        <taxon>Blastocladiales</taxon>
        <taxon>Catenariaceae</taxon>
        <taxon>Catenaria</taxon>
    </lineage>
</organism>
<evidence type="ECO:0000256" key="3">
    <source>
        <dbReference type="ARBA" id="ARBA00008479"/>
    </source>
</evidence>
<comment type="caution">
    <text evidence="7">The sequence shown here is derived from an EMBL/GenBank/DDBJ whole genome shotgun (WGS) entry which is preliminary data.</text>
</comment>
<dbReference type="GO" id="GO:0042273">
    <property type="term" value="P:ribosomal large subunit biogenesis"/>
    <property type="evidence" value="ECO:0007669"/>
    <property type="project" value="TreeGrafter"/>
</dbReference>
<dbReference type="GO" id="GO:0005730">
    <property type="term" value="C:nucleolus"/>
    <property type="evidence" value="ECO:0007669"/>
    <property type="project" value="UniProtKB-SubCell"/>
</dbReference>
<dbReference type="InterPro" id="IPR019002">
    <property type="entry name" value="Ribosome_biogenesis_Nop16"/>
</dbReference>
<keyword evidence="5" id="KW-0539">Nucleus</keyword>
<dbReference type="OrthoDB" id="285729at2759"/>
<evidence type="ECO:0000256" key="6">
    <source>
        <dbReference type="SAM" id="MobiDB-lite"/>
    </source>
</evidence>
<evidence type="ECO:0000256" key="5">
    <source>
        <dbReference type="ARBA" id="ARBA00023242"/>
    </source>
</evidence>
<protein>
    <recommendedName>
        <fullName evidence="4">Nucleolar protein 16</fullName>
    </recommendedName>
</protein>
<comment type="similarity">
    <text evidence="3">Belongs to the NOP16 family.</text>
</comment>
<dbReference type="Pfam" id="PF09420">
    <property type="entry name" value="Nop16"/>
    <property type="match status" value="1"/>
</dbReference>
<dbReference type="PANTHER" id="PTHR13243">
    <property type="entry name" value="HSPC111 PROTEIN-RELATED"/>
    <property type="match status" value="1"/>
</dbReference>
<dbReference type="PANTHER" id="PTHR13243:SF1">
    <property type="entry name" value="NUCLEOLAR PROTEIN 16"/>
    <property type="match status" value="1"/>
</dbReference>
<comment type="function">
    <text evidence="1">Involved in the biogenesis of the 60S ribosomal subunit.</text>
</comment>
<evidence type="ECO:0000313" key="8">
    <source>
        <dbReference type="Proteomes" id="UP000193411"/>
    </source>
</evidence>
<evidence type="ECO:0000256" key="4">
    <source>
        <dbReference type="ARBA" id="ARBA00015522"/>
    </source>
</evidence>
<dbReference type="Proteomes" id="UP000193411">
    <property type="component" value="Unassembled WGS sequence"/>
</dbReference>
<sequence length="245" mass="27100">MTRPSARKKVKNPRLKVTRRTQDKHFKPKAVVHPVLAKVWDKKKTLAQNYEAIGLSLNLNSAAIPGSSGKGKVLETALPSSSSSSSSESSDALPTPALLTEKGKRIPITDLSATMHTGVVLQAAKIKRDAKGNVIGYDVDDLNPMDSAFDEVLARAQEAKPKTKTVQELIALAQNGVTSFKFPSSGQLDWLHKLVQKYGDDTQKMARDRHLNVNQHTPAQLTRKLKAYWNFLRTYEVEDVTELTK</sequence>
<evidence type="ECO:0000256" key="1">
    <source>
        <dbReference type="ARBA" id="ARBA00002889"/>
    </source>
</evidence>
<dbReference type="AlphaFoldDB" id="A0A1Y2HJI5"/>
<feature type="region of interest" description="Disordered" evidence="6">
    <location>
        <begin position="1"/>
        <end position="26"/>
    </location>
</feature>
<comment type="subcellular location">
    <subcellularLocation>
        <location evidence="2">Nucleus</location>
        <location evidence="2">Nucleolus</location>
    </subcellularLocation>
</comment>
<gene>
    <name evidence="7" type="ORF">BCR44DRAFT_45109</name>
</gene>
<dbReference type="STRING" id="765915.A0A1Y2HJI5"/>
<proteinExistence type="inferred from homology"/>
<reference evidence="7 8" key="1">
    <citation type="submission" date="2016-07" db="EMBL/GenBank/DDBJ databases">
        <title>Pervasive Adenine N6-methylation of Active Genes in Fungi.</title>
        <authorList>
            <consortium name="DOE Joint Genome Institute"/>
            <person name="Mondo S.J."/>
            <person name="Dannebaum R.O."/>
            <person name="Kuo R.C."/>
            <person name="Labutti K."/>
            <person name="Haridas S."/>
            <person name="Kuo A."/>
            <person name="Salamov A."/>
            <person name="Ahrendt S.R."/>
            <person name="Lipzen A."/>
            <person name="Sullivan W."/>
            <person name="Andreopoulos W.B."/>
            <person name="Clum A."/>
            <person name="Lindquist E."/>
            <person name="Daum C."/>
            <person name="Ramamoorthy G.K."/>
            <person name="Gryganskyi A."/>
            <person name="Culley D."/>
            <person name="Magnuson J.K."/>
            <person name="James T.Y."/>
            <person name="O'Malley M.A."/>
            <person name="Stajich J.E."/>
            <person name="Spatafora J.W."/>
            <person name="Visel A."/>
            <person name="Grigoriev I.V."/>
        </authorList>
    </citation>
    <scope>NUCLEOTIDE SEQUENCE [LARGE SCALE GENOMIC DNA]</scope>
    <source>
        <strain evidence="7 8">PL171</strain>
    </source>
</reference>
<feature type="compositionally biased region" description="Low complexity" evidence="6">
    <location>
        <begin position="80"/>
        <end position="90"/>
    </location>
</feature>
<keyword evidence="8" id="KW-1185">Reference proteome</keyword>
<evidence type="ECO:0000256" key="2">
    <source>
        <dbReference type="ARBA" id="ARBA00004604"/>
    </source>
</evidence>
<feature type="region of interest" description="Disordered" evidence="6">
    <location>
        <begin position="69"/>
        <end position="98"/>
    </location>
</feature>
<evidence type="ECO:0000313" key="7">
    <source>
        <dbReference type="EMBL" id="ORZ34134.1"/>
    </source>
</evidence>